<reference evidence="1 2" key="1">
    <citation type="submission" date="2015-09" db="EMBL/GenBank/DDBJ databases">
        <title>Genome sequence of Acetobacterium wieringae DSM 1911.</title>
        <authorList>
            <person name="Poehlein A."/>
            <person name="Bengelsdorf F.R."/>
            <person name="Schiel-Bengelsdorf B."/>
            <person name="Duerre P."/>
            <person name="Daniel R."/>
        </authorList>
    </citation>
    <scope>NUCLEOTIDE SEQUENCE [LARGE SCALE GENOMIC DNA]</scope>
    <source>
        <strain evidence="1 2">DSM 1911</strain>
    </source>
</reference>
<evidence type="ECO:0000313" key="1">
    <source>
        <dbReference type="EMBL" id="OFV68963.1"/>
    </source>
</evidence>
<proteinExistence type="predicted"/>
<evidence type="ECO:0000313" key="2">
    <source>
        <dbReference type="Proteomes" id="UP000176244"/>
    </source>
</evidence>
<comment type="caution">
    <text evidence="1">The sequence shown here is derived from an EMBL/GenBank/DDBJ whole genome shotgun (WGS) entry which is preliminary data.</text>
</comment>
<dbReference type="STRING" id="52694.ACWI_35000"/>
<dbReference type="EMBL" id="LKEU01000050">
    <property type="protein sequence ID" value="OFV68963.1"/>
    <property type="molecule type" value="Genomic_DNA"/>
</dbReference>
<dbReference type="Gene3D" id="3.30.70.2200">
    <property type="match status" value="1"/>
</dbReference>
<evidence type="ECO:0008006" key="3">
    <source>
        <dbReference type="Google" id="ProtNLM"/>
    </source>
</evidence>
<dbReference type="AlphaFoldDB" id="A0A1F2PCJ4"/>
<accession>A0A1F2PCJ4</accession>
<dbReference type="PANTHER" id="PTHR40705:SF2">
    <property type="entry name" value="DUF1743 DOMAIN-CONTAINING PROTEIN"/>
    <property type="match status" value="1"/>
</dbReference>
<dbReference type="PANTHER" id="PTHR40705">
    <property type="entry name" value="TRNA(ILE2) 2-AGMATINYLCYTIDINE SYNTHETASE TIAS"/>
    <property type="match status" value="1"/>
</dbReference>
<organism evidence="1 2">
    <name type="scientific">Acetobacterium wieringae</name>
    <dbReference type="NCBI Taxonomy" id="52694"/>
    <lineage>
        <taxon>Bacteria</taxon>
        <taxon>Bacillati</taxon>
        <taxon>Bacillota</taxon>
        <taxon>Clostridia</taxon>
        <taxon>Eubacteriales</taxon>
        <taxon>Eubacteriaceae</taxon>
        <taxon>Acetobacterium</taxon>
    </lineage>
</organism>
<sequence length="250" mass="27746">MKFYLCIDDTDNLDSIGTGTIAEQIQEKIIRQGYGPCCLVTRHQLYIHEDILYTSHNSSMCFYGEAPDDALATIIDLAAKHLDTVAAVGSDPGLCVLAYDESCHYDELMEFGIQAKQTILTKDDAMACARNHQLHLSEHGGTGQGIIGALAGVGLRLFGCDGEIKGALKNAVINQSYTVADLKNLPEVEQVLDLTSKEPLADTTLIRLDNRSKTVLYRHHYVLFVRQDKNNQYVTIPKAEIRQLGEHFYV</sequence>
<name>A0A1F2PCJ4_9FIRM</name>
<dbReference type="OrthoDB" id="270233at2"/>
<protein>
    <recommendedName>
        <fullName evidence="3">tRNA(Ile2) 2-agmatinylcytidine synthetase</fullName>
    </recommendedName>
</protein>
<dbReference type="RefSeq" id="WP_070372731.1">
    <property type="nucleotide sequence ID" value="NZ_LKEU01000050.1"/>
</dbReference>
<dbReference type="Proteomes" id="UP000176244">
    <property type="component" value="Unassembled WGS sequence"/>
</dbReference>
<gene>
    <name evidence="1" type="ORF">ACWI_35000</name>
</gene>